<dbReference type="CDD" id="cd20301">
    <property type="entry name" value="cupin_ChrR"/>
    <property type="match status" value="1"/>
</dbReference>
<gene>
    <name evidence="2" type="ORF">L0668_16890</name>
</gene>
<name>A0ABS9DA54_9ALTE</name>
<evidence type="ECO:0000259" key="1">
    <source>
        <dbReference type="Pfam" id="PF12973"/>
    </source>
</evidence>
<dbReference type="RefSeq" id="WP_235313899.1">
    <property type="nucleotide sequence ID" value="NZ_JAKGAS010000011.1"/>
</dbReference>
<dbReference type="InterPro" id="IPR012807">
    <property type="entry name" value="Anti-sigma_ChrR"/>
</dbReference>
<proteinExistence type="predicted"/>
<comment type="caution">
    <text evidence="2">The sequence shown here is derived from an EMBL/GenBank/DDBJ whole genome shotgun (WGS) entry which is preliminary data.</text>
</comment>
<evidence type="ECO:0000313" key="3">
    <source>
        <dbReference type="Proteomes" id="UP001521137"/>
    </source>
</evidence>
<organism evidence="2 3">
    <name type="scientific">Paraglaciecola algarum</name>
    <dbReference type="NCBI Taxonomy" id="3050085"/>
    <lineage>
        <taxon>Bacteria</taxon>
        <taxon>Pseudomonadati</taxon>
        <taxon>Pseudomonadota</taxon>
        <taxon>Gammaproteobacteria</taxon>
        <taxon>Alteromonadales</taxon>
        <taxon>Alteromonadaceae</taxon>
        <taxon>Paraglaciecola</taxon>
    </lineage>
</organism>
<dbReference type="InterPro" id="IPR011051">
    <property type="entry name" value="RmlC_Cupin_sf"/>
</dbReference>
<keyword evidence="3" id="KW-1185">Reference proteome</keyword>
<sequence>MIKHHPTFELIQSYVNGDLPASLSAGISIHAEMCPKCQQHISQLTEQIAAVSFEEDSFDIEYFEESSFEENSFEQLAEAGDFKLNIDEMVSNITQSKDITQVVSSTEKCISFNNKKYTLPRALNNMQLDKPVNIGKLSRARIQLSENEIHTSLLKINPGGGVPQHTHNGFELTLLLDGSFHDEQGEYHKGDFIMLDGSHQHNPVSDQGCLCFTVANGALHFTQGINKLLNPIGSFIY</sequence>
<accession>A0ABS9DA54</accession>
<evidence type="ECO:0000313" key="2">
    <source>
        <dbReference type="EMBL" id="MCF2949798.1"/>
    </source>
</evidence>
<dbReference type="Gene3D" id="1.10.10.1320">
    <property type="entry name" value="Anti-sigma factor, zinc-finger domain"/>
    <property type="match status" value="1"/>
</dbReference>
<reference evidence="2 3" key="1">
    <citation type="submission" date="2022-01" db="EMBL/GenBank/DDBJ databases">
        <title>Paraglaciecola sp. G1-23.</title>
        <authorList>
            <person name="Jin M.S."/>
            <person name="Han D.M."/>
            <person name="Kim H.M."/>
            <person name="Jeon C.O."/>
        </authorList>
    </citation>
    <scope>NUCLEOTIDE SEQUENCE [LARGE SCALE GENOMIC DNA]</scope>
    <source>
        <strain evidence="2 3">G1-23</strain>
    </source>
</reference>
<dbReference type="SUPFAM" id="SSF51182">
    <property type="entry name" value="RmlC-like cupins"/>
    <property type="match status" value="1"/>
</dbReference>
<dbReference type="Gene3D" id="2.60.120.10">
    <property type="entry name" value="Jelly Rolls"/>
    <property type="match status" value="1"/>
</dbReference>
<dbReference type="Pfam" id="PF12973">
    <property type="entry name" value="Cupin_7"/>
    <property type="match status" value="1"/>
</dbReference>
<protein>
    <submittedName>
        <fullName evidence="2">ChrR family anti-sigma-E factor</fullName>
    </submittedName>
</protein>
<dbReference type="InterPro" id="IPR041916">
    <property type="entry name" value="Anti_sigma_zinc_sf"/>
</dbReference>
<dbReference type="InterPro" id="IPR025979">
    <property type="entry name" value="ChrR-like_cupin_dom"/>
</dbReference>
<dbReference type="EMBL" id="JAKGAS010000011">
    <property type="protein sequence ID" value="MCF2949798.1"/>
    <property type="molecule type" value="Genomic_DNA"/>
</dbReference>
<dbReference type="Proteomes" id="UP001521137">
    <property type="component" value="Unassembled WGS sequence"/>
</dbReference>
<dbReference type="InterPro" id="IPR014710">
    <property type="entry name" value="RmlC-like_jellyroll"/>
</dbReference>
<feature type="domain" description="ChrR-like cupin" evidence="1">
    <location>
        <begin position="146"/>
        <end position="214"/>
    </location>
</feature>
<dbReference type="NCBIfam" id="TIGR02451">
    <property type="entry name" value="anti_sig_ChrR"/>
    <property type="match status" value="1"/>
</dbReference>